<evidence type="ECO:0000313" key="3">
    <source>
        <dbReference type="EMBL" id="SUZ90607.1"/>
    </source>
</evidence>
<feature type="transmembrane region" description="Helical" evidence="1">
    <location>
        <begin position="142"/>
        <end position="163"/>
    </location>
</feature>
<feature type="domain" description="Major facilitator superfamily (MFS) profile" evidence="2">
    <location>
        <begin position="14"/>
        <end position="416"/>
    </location>
</feature>
<feature type="transmembrane region" description="Helical" evidence="1">
    <location>
        <begin position="20"/>
        <end position="41"/>
    </location>
</feature>
<feature type="transmembrane region" description="Helical" evidence="1">
    <location>
        <begin position="361"/>
        <end position="382"/>
    </location>
</feature>
<proteinExistence type="predicted"/>
<dbReference type="InterPro" id="IPR020846">
    <property type="entry name" value="MFS_dom"/>
</dbReference>
<gene>
    <name evidence="3" type="ORF">METZ01_LOCUS43461</name>
</gene>
<keyword evidence="1" id="KW-0472">Membrane</keyword>
<feature type="transmembrane region" description="Helical" evidence="1">
    <location>
        <begin position="236"/>
        <end position="258"/>
    </location>
</feature>
<feature type="transmembrane region" description="Helical" evidence="1">
    <location>
        <begin position="270"/>
        <end position="290"/>
    </location>
</feature>
<organism evidence="3">
    <name type="scientific">marine metagenome</name>
    <dbReference type="NCBI Taxonomy" id="408172"/>
    <lineage>
        <taxon>unclassified sequences</taxon>
        <taxon>metagenomes</taxon>
        <taxon>ecological metagenomes</taxon>
    </lineage>
</organism>
<dbReference type="Gene3D" id="1.20.1250.20">
    <property type="entry name" value="MFS general substrate transporter like domains"/>
    <property type="match status" value="2"/>
</dbReference>
<name>A0A381RL07_9ZZZZ</name>
<feature type="transmembrane region" description="Helical" evidence="1">
    <location>
        <begin position="169"/>
        <end position="187"/>
    </location>
</feature>
<protein>
    <recommendedName>
        <fullName evidence="2">Major facilitator superfamily (MFS) profile domain-containing protein</fullName>
    </recommendedName>
</protein>
<dbReference type="InterPro" id="IPR036259">
    <property type="entry name" value="MFS_trans_sf"/>
</dbReference>
<dbReference type="PANTHER" id="PTHR11360:SF290">
    <property type="entry name" value="MONOCARBOXYLATE MFS PERMEASE"/>
    <property type="match status" value="1"/>
</dbReference>
<reference evidence="3" key="1">
    <citation type="submission" date="2018-05" db="EMBL/GenBank/DDBJ databases">
        <authorList>
            <person name="Lanie J.A."/>
            <person name="Ng W.-L."/>
            <person name="Kazmierczak K.M."/>
            <person name="Andrzejewski T.M."/>
            <person name="Davidsen T.M."/>
            <person name="Wayne K.J."/>
            <person name="Tettelin H."/>
            <person name="Glass J.I."/>
            <person name="Rusch D."/>
            <person name="Podicherti R."/>
            <person name="Tsui H.-C.T."/>
            <person name="Winkler M.E."/>
        </authorList>
    </citation>
    <scope>NUCLEOTIDE SEQUENCE</scope>
</reference>
<keyword evidence="1" id="KW-0812">Transmembrane</keyword>
<dbReference type="SUPFAM" id="SSF103473">
    <property type="entry name" value="MFS general substrate transporter"/>
    <property type="match status" value="1"/>
</dbReference>
<evidence type="ECO:0000256" key="1">
    <source>
        <dbReference type="SAM" id="Phobius"/>
    </source>
</evidence>
<feature type="transmembrane region" description="Helical" evidence="1">
    <location>
        <begin position="108"/>
        <end position="135"/>
    </location>
</feature>
<feature type="transmembrane region" description="Helical" evidence="1">
    <location>
        <begin position="47"/>
        <end position="63"/>
    </location>
</feature>
<feature type="transmembrane region" description="Helical" evidence="1">
    <location>
        <begin position="83"/>
        <end position="102"/>
    </location>
</feature>
<accession>A0A381RL07</accession>
<dbReference type="Pfam" id="PF07690">
    <property type="entry name" value="MFS_1"/>
    <property type="match status" value="1"/>
</dbReference>
<sequence>MRQNQGNEEKPFHGWRIVWAGALISAVGSGLVVQGFSAYAVLLREEFGWSTGILALAFAVNRLETGLLGPFQGWLVDRFGPRLVLRSGALLMSLGFLLFSRVNSIWQFLLFFSLVALGSSLGGFLTVVTTIVNWFEKSRARALAFYSAGFALGGLCTPALVWYLEHFGWRNGAIASAFVVLAVLLPLSTYFHHRPADVGQDIDGDLTSSTNPAAMEPSLFVTQVDFTTHEAIRTRAFWLISLGHAMALLVVSAVLAHLALHLTEDRGMTLGQAALVIGALPILQLVGQLLGGHLGDRFDKRLLSAGAMLGHVLGLALLAHGRGLWAVFLFLPLHGIAWGLRGPLMQAIRADYFGATSFGKILGISSLIVMFGTILGPIVAGITNDATGSYTVGFTFIALLASTGVIFFLMIRPPEPPTRVTPIR</sequence>
<feature type="transmembrane region" description="Helical" evidence="1">
    <location>
        <begin position="324"/>
        <end position="340"/>
    </location>
</feature>
<keyword evidence="1" id="KW-1133">Transmembrane helix</keyword>
<dbReference type="EMBL" id="UINC01001909">
    <property type="protein sequence ID" value="SUZ90607.1"/>
    <property type="molecule type" value="Genomic_DNA"/>
</dbReference>
<evidence type="ECO:0000259" key="2">
    <source>
        <dbReference type="PROSITE" id="PS50850"/>
    </source>
</evidence>
<dbReference type="PROSITE" id="PS50850">
    <property type="entry name" value="MFS"/>
    <property type="match status" value="1"/>
</dbReference>
<dbReference type="InterPro" id="IPR050327">
    <property type="entry name" value="Proton-linked_MCT"/>
</dbReference>
<dbReference type="InterPro" id="IPR011701">
    <property type="entry name" value="MFS"/>
</dbReference>
<dbReference type="AlphaFoldDB" id="A0A381RL07"/>
<dbReference type="GO" id="GO:0022857">
    <property type="term" value="F:transmembrane transporter activity"/>
    <property type="evidence" value="ECO:0007669"/>
    <property type="project" value="InterPro"/>
</dbReference>
<feature type="transmembrane region" description="Helical" evidence="1">
    <location>
        <begin position="388"/>
        <end position="411"/>
    </location>
</feature>
<dbReference type="CDD" id="cd17355">
    <property type="entry name" value="MFS_YcxA_like"/>
    <property type="match status" value="1"/>
</dbReference>
<feature type="transmembrane region" description="Helical" evidence="1">
    <location>
        <begin position="302"/>
        <end position="318"/>
    </location>
</feature>
<dbReference type="PANTHER" id="PTHR11360">
    <property type="entry name" value="MONOCARBOXYLATE TRANSPORTER"/>
    <property type="match status" value="1"/>
</dbReference>